<evidence type="ECO:0000313" key="2">
    <source>
        <dbReference type="Proteomes" id="UP000789702"/>
    </source>
</evidence>
<proteinExistence type="predicted"/>
<reference evidence="1" key="1">
    <citation type="submission" date="2021-06" db="EMBL/GenBank/DDBJ databases">
        <authorList>
            <person name="Kallberg Y."/>
            <person name="Tangrot J."/>
            <person name="Rosling A."/>
        </authorList>
    </citation>
    <scope>NUCLEOTIDE SEQUENCE</scope>
    <source>
        <strain evidence="1">IL203A</strain>
    </source>
</reference>
<evidence type="ECO:0000313" key="1">
    <source>
        <dbReference type="EMBL" id="CAG8754074.1"/>
    </source>
</evidence>
<keyword evidence="2" id="KW-1185">Reference proteome</keyword>
<sequence length="160" mass="19182">VFSSMYRKETKENNCLFLLLKQDRQVRGSSNLYIHKNINGWVEYTARRKWCCLYSQNSLNEDKELQWQIELQNSLYICKSSILDKCHLLYNTLYVCKLISCNSSIETNYYACTKKDQIQLCYWCETMDNLSNLPRILTNRYKKVYPCCKIYKESGKDHFN</sequence>
<accession>A0ACA9QK47</accession>
<name>A0ACA9QK47_9GLOM</name>
<feature type="non-terminal residue" evidence="1">
    <location>
        <position position="1"/>
    </location>
</feature>
<dbReference type="Proteomes" id="UP000789702">
    <property type="component" value="Unassembled WGS sequence"/>
</dbReference>
<comment type="caution">
    <text evidence="1">The sequence shown here is derived from an EMBL/GenBank/DDBJ whole genome shotgun (WGS) entry which is preliminary data.</text>
</comment>
<protein>
    <submittedName>
        <fullName evidence="1">1027_t:CDS:1</fullName>
    </submittedName>
</protein>
<gene>
    <name evidence="1" type="ORF">DHETER_LOCUS14824</name>
</gene>
<organism evidence="1 2">
    <name type="scientific">Dentiscutata heterogama</name>
    <dbReference type="NCBI Taxonomy" id="1316150"/>
    <lineage>
        <taxon>Eukaryota</taxon>
        <taxon>Fungi</taxon>
        <taxon>Fungi incertae sedis</taxon>
        <taxon>Mucoromycota</taxon>
        <taxon>Glomeromycotina</taxon>
        <taxon>Glomeromycetes</taxon>
        <taxon>Diversisporales</taxon>
        <taxon>Gigasporaceae</taxon>
        <taxon>Dentiscutata</taxon>
    </lineage>
</organism>
<dbReference type="EMBL" id="CAJVPU010047659">
    <property type="protein sequence ID" value="CAG8754074.1"/>
    <property type="molecule type" value="Genomic_DNA"/>
</dbReference>